<keyword evidence="5" id="KW-0964">Secreted</keyword>
<dbReference type="GO" id="GO:0004000">
    <property type="term" value="F:adenosine deaminase activity"/>
    <property type="evidence" value="ECO:0007669"/>
    <property type="project" value="TreeGrafter"/>
</dbReference>
<dbReference type="InterPro" id="IPR032466">
    <property type="entry name" value="Metal_Hydrolase"/>
</dbReference>
<evidence type="ECO:0000259" key="10">
    <source>
        <dbReference type="Pfam" id="PF00962"/>
    </source>
</evidence>
<accession>A0A2J6QQT1</accession>
<dbReference type="InterPro" id="IPR001365">
    <property type="entry name" value="A_deaminase_dom"/>
</dbReference>
<dbReference type="GO" id="GO:0046872">
    <property type="term" value="F:metal ion binding"/>
    <property type="evidence" value="ECO:0007669"/>
    <property type="project" value="UniProtKB-KW"/>
</dbReference>
<evidence type="ECO:0000256" key="8">
    <source>
        <dbReference type="ARBA" id="ARBA00022801"/>
    </source>
</evidence>
<comment type="cofactor">
    <cofactor evidence="1">
        <name>Zn(2+)</name>
        <dbReference type="ChEBI" id="CHEBI:29105"/>
    </cofactor>
</comment>
<dbReference type="PANTHER" id="PTHR11409">
    <property type="entry name" value="ADENOSINE DEAMINASE"/>
    <property type="match status" value="1"/>
</dbReference>
<gene>
    <name evidence="11" type="ORF">NA56DRAFT_19052</name>
</gene>
<dbReference type="Pfam" id="PF00962">
    <property type="entry name" value="A_deaminase"/>
    <property type="match status" value="1"/>
</dbReference>
<evidence type="ECO:0000313" key="12">
    <source>
        <dbReference type="Proteomes" id="UP000235672"/>
    </source>
</evidence>
<evidence type="ECO:0000256" key="4">
    <source>
        <dbReference type="ARBA" id="ARBA00012784"/>
    </source>
</evidence>
<proteinExistence type="inferred from homology"/>
<dbReference type="SUPFAM" id="SSF51556">
    <property type="entry name" value="Metallo-dependent hydrolases"/>
    <property type="match status" value="1"/>
</dbReference>
<dbReference type="Gene3D" id="3.20.20.140">
    <property type="entry name" value="Metal-dependent hydrolases"/>
    <property type="match status" value="1"/>
</dbReference>
<dbReference type="FunFam" id="3.20.20.140:FF:000017">
    <property type="entry name" value="Adenosine deaminase 2"/>
    <property type="match status" value="1"/>
</dbReference>
<evidence type="ECO:0000256" key="2">
    <source>
        <dbReference type="ARBA" id="ARBA00004613"/>
    </source>
</evidence>
<dbReference type="InterPro" id="IPR006330">
    <property type="entry name" value="Ado/ade_deaminase"/>
</dbReference>
<dbReference type="OrthoDB" id="7202371at2759"/>
<evidence type="ECO:0000256" key="1">
    <source>
        <dbReference type="ARBA" id="ARBA00001947"/>
    </source>
</evidence>
<evidence type="ECO:0000256" key="9">
    <source>
        <dbReference type="ARBA" id="ARBA00047764"/>
    </source>
</evidence>
<dbReference type="STRING" id="1745343.A0A2J6QQT1"/>
<keyword evidence="7" id="KW-0732">Signal</keyword>
<dbReference type="AlphaFoldDB" id="A0A2J6QQT1"/>
<dbReference type="GO" id="GO:0046103">
    <property type="term" value="P:inosine biosynthetic process"/>
    <property type="evidence" value="ECO:0007669"/>
    <property type="project" value="TreeGrafter"/>
</dbReference>
<sequence>MGNYAEPDRNSASVHHFFKGREALIAKEKSQRSDHEFRESLSPIAKKACEIVSRIRKSELETIWSTSQHSDLEKEELFPGMIFNLAKSHMETTRLWKICQIMPKGALLHCHLGAMVDLDWVIETAMKEDGTCFCSLGGGLISEKVREKTEVRILFQKDWTEDGSCIWREEYVSGSWVSLKSAAESFPDGGKEGFKKWLKGKCTITQEDNVAHHLGVDDIWRKLQGAFRTIAPIEFYEPITRKFLRRFLTTVKEDGVKWVEMRGASKNFKLRGEEVQFERRLDLIRVIDEEVTAFMASEEGKGFWGVRKIWDTLRSCGTEEIIDDMKFCIQAKKKYPHLISGYDLVGPEDDGRTLHELTPELIWFQEECAREGVDIPFFFHAGECVGDGNSTDQNLFDAVLFGSRRIGHGFSLYKHPLLIDMVKEKQILIESCPISNEVLRYTSSIMSHPLPALLARGVPASLSNDDPAFMGHDTSGTTHDFWQALQGWENLGLAGLGSLAQNSVRWANFEDQDEKTWLHEIAVGANGTGIKARRI</sequence>
<keyword evidence="12" id="KW-1185">Reference proteome</keyword>
<evidence type="ECO:0000256" key="6">
    <source>
        <dbReference type="ARBA" id="ARBA00022723"/>
    </source>
</evidence>
<name>A0A2J6QQT1_9HELO</name>
<organism evidence="11 12">
    <name type="scientific">Hyaloscypha hepaticicola</name>
    <dbReference type="NCBI Taxonomy" id="2082293"/>
    <lineage>
        <taxon>Eukaryota</taxon>
        <taxon>Fungi</taxon>
        <taxon>Dikarya</taxon>
        <taxon>Ascomycota</taxon>
        <taxon>Pezizomycotina</taxon>
        <taxon>Leotiomycetes</taxon>
        <taxon>Helotiales</taxon>
        <taxon>Hyaloscyphaceae</taxon>
        <taxon>Hyaloscypha</taxon>
    </lineage>
</organism>
<evidence type="ECO:0000256" key="7">
    <source>
        <dbReference type="ARBA" id="ARBA00022729"/>
    </source>
</evidence>
<dbReference type="GO" id="GO:0006154">
    <property type="term" value="P:adenosine catabolic process"/>
    <property type="evidence" value="ECO:0007669"/>
    <property type="project" value="TreeGrafter"/>
</dbReference>
<evidence type="ECO:0000313" key="11">
    <source>
        <dbReference type="EMBL" id="PMD28629.1"/>
    </source>
</evidence>
<comment type="similarity">
    <text evidence="3">Belongs to the metallo-dependent hydrolases superfamily. Adenosine and AMP deaminases family. ADGF subfamily.</text>
</comment>
<feature type="domain" description="Adenosine deaminase" evidence="10">
    <location>
        <begin position="245"/>
        <end position="519"/>
    </location>
</feature>
<dbReference type="GO" id="GO:0005576">
    <property type="term" value="C:extracellular region"/>
    <property type="evidence" value="ECO:0007669"/>
    <property type="project" value="UniProtKB-SubCell"/>
</dbReference>
<keyword evidence="8" id="KW-0378">Hydrolase</keyword>
<keyword evidence="6" id="KW-0479">Metal-binding</keyword>
<comment type="subcellular location">
    <subcellularLocation>
        <location evidence="2">Secreted</location>
    </subcellularLocation>
</comment>
<dbReference type="Proteomes" id="UP000235672">
    <property type="component" value="Unassembled WGS sequence"/>
</dbReference>
<reference evidence="11 12" key="1">
    <citation type="submission" date="2016-05" db="EMBL/GenBank/DDBJ databases">
        <title>A degradative enzymes factory behind the ericoid mycorrhizal symbiosis.</title>
        <authorList>
            <consortium name="DOE Joint Genome Institute"/>
            <person name="Martino E."/>
            <person name="Morin E."/>
            <person name="Grelet G."/>
            <person name="Kuo A."/>
            <person name="Kohler A."/>
            <person name="Daghino S."/>
            <person name="Barry K."/>
            <person name="Choi C."/>
            <person name="Cichocki N."/>
            <person name="Clum A."/>
            <person name="Copeland A."/>
            <person name="Hainaut M."/>
            <person name="Haridas S."/>
            <person name="Labutti K."/>
            <person name="Lindquist E."/>
            <person name="Lipzen A."/>
            <person name="Khouja H.-R."/>
            <person name="Murat C."/>
            <person name="Ohm R."/>
            <person name="Olson A."/>
            <person name="Spatafora J."/>
            <person name="Veneault-Fourrey C."/>
            <person name="Henrissat B."/>
            <person name="Grigoriev I."/>
            <person name="Martin F."/>
            <person name="Perotto S."/>
        </authorList>
    </citation>
    <scope>NUCLEOTIDE SEQUENCE [LARGE SCALE GENOMIC DNA]</scope>
    <source>
        <strain evidence="11 12">UAMH 7357</strain>
    </source>
</reference>
<evidence type="ECO:0000256" key="3">
    <source>
        <dbReference type="ARBA" id="ARBA00006083"/>
    </source>
</evidence>
<protein>
    <recommendedName>
        <fullName evidence="4">adenosine deaminase</fullName>
        <ecNumber evidence="4">3.5.4.4</ecNumber>
    </recommendedName>
</protein>
<comment type="catalytic activity">
    <reaction evidence="9">
        <text>adenosine + H2O + H(+) = inosine + NH4(+)</text>
        <dbReference type="Rhea" id="RHEA:24408"/>
        <dbReference type="ChEBI" id="CHEBI:15377"/>
        <dbReference type="ChEBI" id="CHEBI:15378"/>
        <dbReference type="ChEBI" id="CHEBI:16335"/>
        <dbReference type="ChEBI" id="CHEBI:17596"/>
        <dbReference type="ChEBI" id="CHEBI:28938"/>
        <dbReference type="EC" id="3.5.4.4"/>
    </reaction>
</comment>
<evidence type="ECO:0000256" key="5">
    <source>
        <dbReference type="ARBA" id="ARBA00022525"/>
    </source>
</evidence>
<dbReference type="EC" id="3.5.4.4" evidence="4"/>
<dbReference type="EMBL" id="KZ613464">
    <property type="protein sequence ID" value="PMD28629.1"/>
    <property type="molecule type" value="Genomic_DNA"/>
</dbReference>
<dbReference type="PANTHER" id="PTHR11409:SF39">
    <property type="entry name" value="ADENOSINE DEAMINASE 2"/>
    <property type="match status" value="1"/>
</dbReference>